<evidence type="ECO:0008006" key="3">
    <source>
        <dbReference type="Google" id="ProtNLM"/>
    </source>
</evidence>
<protein>
    <recommendedName>
        <fullName evidence="3">YbjN domain-containing protein</fullName>
    </recommendedName>
</protein>
<evidence type="ECO:0000313" key="1">
    <source>
        <dbReference type="EMBL" id="GEK19316.1"/>
    </source>
</evidence>
<dbReference type="AlphaFoldDB" id="A0A510UXS3"/>
<sequence>MSAPTSGPGDLTDDDLFFARVVAALVDSGRTATPDAAARTVDVASDVAGGRVLALVRPDARAVTFYAVRPTNVPADRLPAVAELVVRANADLFVAALELDLARGTVAARSALTLGPLDPPDQALRHLLVAALTEAEDALTTYTPALDAVLTGTPAAQAAADAYRATLDGSVLDGSLLDG</sequence>
<accession>A0A510UXS3</accession>
<dbReference type="RefSeq" id="WP_186811582.1">
    <property type="nucleotide sequence ID" value="NZ_BJUA01000023.1"/>
</dbReference>
<dbReference type="EMBL" id="BJUA01000023">
    <property type="protein sequence ID" value="GEK19316.1"/>
    <property type="molecule type" value="Genomic_DNA"/>
</dbReference>
<gene>
    <name evidence="1" type="ORF">CPE01_30490</name>
</gene>
<keyword evidence="2" id="KW-1185">Reference proteome</keyword>
<evidence type="ECO:0000313" key="2">
    <source>
        <dbReference type="Proteomes" id="UP000321386"/>
    </source>
</evidence>
<reference evidence="1 2" key="1">
    <citation type="submission" date="2019-07" db="EMBL/GenBank/DDBJ databases">
        <title>Whole genome shotgun sequence of Cellulomonas persica NBRC 101101.</title>
        <authorList>
            <person name="Hosoyama A."/>
            <person name="Uohara A."/>
            <person name="Ohji S."/>
            <person name="Ichikawa N."/>
        </authorList>
    </citation>
    <scope>NUCLEOTIDE SEQUENCE [LARGE SCALE GENOMIC DNA]</scope>
    <source>
        <strain evidence="1 2">NBRC 101101</strain>
    </source>
</reference>
<proteinExistence type="predicted"/>
<comment type="caution">
    <text evidence="1">The sequence shown here is derived from an EMBL/GenBank/DDBJ whole genome shotgun (WGS) entry which is preliminary data.</text>
</comment>
<organism evidence="1 2">
    <name type="scientific">Cellulomonas persica</name>
    <dbReference type="NCBI Taxonomy" id="76861"/>
    <lineage>
        <taxon>Bacteria</taxon>
        <taxon>Bacillati</taxon>
        <taxon>Actinomycetota</taxon>
        <taxon>Actinomycetes</taxon>
        <taxon>Micrococcales</taxon>
        <taxon>Cellulomonadaceae</taxon>
        <taxon>Cellulomonas</taxon>
    </lineage>
</organism>
<name>A0A510UXS3_9CELL</name>
<dbReference type="Proteomes" id="UP000321386">
    <property type="component" value="Unassembled WGS sequence"/>
</dbReference>